<keyword evidence="3" id="KW-1185">Reference proteome</keyword>
<feature type="non-terminal residue" evidence="2">
    <location>
        <position position="1"/>
    </location>
</feature>
<dbReference type="EMBL" id="JH795869">
    <property type="protein sequence ID" value="EJT99556.1"/>
    <property type="molecule type" value="Genomic_DNA"/>
</dbReference>
<evidence type="ECO:0000313" key="2">
    <source>
        <dbReference type="EMBL" id="EJT99556.1"/>
    </source>
</evidence>
<dbReference type="Proteomes" id="UP000030653">
    <property type="component" value="Unassembled WGS sequence"/>
</dbReference>
<feature type="compositionally biased region" description="Acidic residues" evidence="1">
    <location>
        <begin position="30"/>
        <end position="51"/>
    </location>
</feature>
<evidence type="ECO:0000313" key="3">
    <source>
        <dbReference type="Proteomes" id="UP000030653"/>
    </source>
</evidence>
<dbReference type="GeneID" id="63683980"/>
<feature type="region of interest" description="Disordered" evidence="1">
    <location>
        <begin position="27"/>
        <end position="60"/>
    </location>
</feature>
<dbReference type="AlphaFoldDB" id="M5G155"/>
<reference evidence="2 3" key="1">
    <citation type="journal article" date="2012" name="Science">
        <title>The Paleozoic origin of enzymatic lignin decomposition reconstructed from 31 fungal genomes.</title>
        <authorList>
            <person name="Floudas D."/>
            <person name="Binder M."/>
            <person name="Riley R."/>
            <person name="Barry K."/>
            <person name="Blanchette R.A."/>
            <person name="Henrissat B."/>
            <person name="Martinez A.T."/>
            <person name="Otillar R."/>
            <person name="Spatafora J.W."/>
            <person name="Yadav J.S."/>
            <person name="Aerts A."/>
            <person name="Benoit I."/>
            <person name="Boyd A."/>
            <person name="Carlson A."/>
            <person name="Copeland A."/>
            <person name="Coutinho P.M."/>
            <person name="de Vries R.P."/>
            <person name="Ferreira P."/>
            <person name="Findley K."/>
            <person name="Foster B."/>
            <person name="Gaskell J."/>
            <person name="Glotzer D."/>
            <person name="Gorecki P."/>
            <person name="Heitman J."/>
            <person name="Hesse C."/>
            <person name="Hori C."/>
            <person name="Igarashi K."/>
            <person name="Jurgens J.A."/>
            <person name="Kallen N."/>
            <person name="Kersten P."/>
            <person name="Kohler A."/>
            <person name="Kuees U."/>
            <person name="Kumar T.K.A."/>
            <person name="Kuo A."/>
            <person name="LaButti K."/>
            <person name="Larrondo L.F."/>
            <person name="Lindquist E."/>
            <person name="Ling A."/>
            <person name="Lombard V."/>
            <person name="Lucas S."/>
            <person name="Lundell T."/>
            <person name="Martin R."/>
            <person name="McLaughlin D.J."/>
            <person name="Morgenstern I."/>
            <person name="Morin E."/>
            <person name="Murat C."/>
            <person name="Nagy L.G."/>
            <person name="Nolan M."/>
            <person name="Ohm R.A."/>
            <person name="Patyshakuliyeva A."/>
            <person name="Rokas A."/>
            <person name="Ruiz-Duenas F.J."/>
            <person name="Sabat G."/>
            <person name="Salamov A."/>
            <person name="Samejima M."/>
            <person name="Schmutz J."/>
            <person name="Slot J.C."/>
            <person name="St John F."/>
            <person name="Stenlid J."/>
            <person name="Sun H."/>
            <person name="Sun S."/>
            <person name="Syed K."/>
            <person name="Tsang A."/>
            <person name="Wiebenga A."/>
            <person name="Young D."/>
            <person name="Pisabarro A."/>
            <person name="Eastwood D.C."/>
            <person name="Martin F."/>
            <person name="Cullen D."/>
            <person name="Grigoriev I.V."/>
            <person name="Hibbett D.S."/>
        </authorList>
    </citation>
    <scope>NUCLEOTIDE SEQUENCE [LARGE SCALE GENOMIC DNA]</scope>
    <source>
        <strain evidence="2 3">DJM-731 SS1</strain>
    </source>
</reference>
<dbReference type="HOGENOM" id="CLU_2948030_0_0_1"/>
<proteinExistence type="predicted"/>
<evidence type="ECO:0000256" key="1">
    <source>
        <dbReference type="SAM" id="MobiDB-lite"/>
    </source>
</evidence>
<dbReference type="RefSeq" id="XP_040626454.1">
    <property type="nucleotide sequence ID" value="XM_040768918.1"/>
</dbReference>
<organism evidence="2 3">
    <name type="scientific">Dacryopinax primogenitus (strain DJM 731)</name>
    <name type="common">Brown rot fungus</name>
    <dbReference type="NCBI Taxonomy" id="1858805"/>
    <lineage>
        <taxon>Eukaryota</taxon>
        <taxon>Fungi</taxon>
        <taxon>Dikarya</taxon>
        <taxon>Basidiomycota</taxon>
        <taxon>Agaricomycotina</taxon>
        <taxon>Dacrymycetes</taxon>
        <taxon>Dacrymycetales</taxon>
        <taxon>Dacrymycetaceae</taxon>
        <taxon>Dacryopinax</taxon>
    </lineage>
</organism>
<gene>
    <name evidence="2" type="ORF">DACRYDRAFT_109654</name>
</gene>
<sequence length="60" mass="7166">YTSYFHNIDIRKFYTELQYHVVATHLREEDKEEQGMEEVEDEGDGDGEEENAGAKWSYEF</sequence>
<accession>M5G155</accession>
<protein>
    <submittedName>
        <fullName evidence="2">Uncharacterized protein</fullName>
    </submittedName>
</protein>
<name>M5G155_DACPD</name>